<gene>
    <name evidence="1" type="ORF">CL6EHI_024600</name>
</gene>
<evidence type="ECO:0000313" key="1">
    <source>
        <dbReference type="EMBL" id="GAT94693.1"/>
    </source>
</evidence>
<dbReference type="Proteomes" id="UP000078387">
    <property type="component" value="Unassembled WGS sequence"/>
</dbReference>
<evidence type="ECO:0000313" key="2">
    <source>
        <dbReference type="Proteomes" id="UP000078387"/>
    </source>
</evidence>
<proteinExistence type="predicted"/>
<protein>
    <submittedName>
        <fullName evidence="1">Uncharacterized protein</fullName>
    </submittedName>
</protein>
<dbReference type="AlphaFoldDB" id="A0A5K1VA76"/>
<dbReference type="VEuPathDB" id="AmoebaDB:KM1_011200"/>
<dbReference type="VEuPathDB" id="AmoebaDB:EHI_024600"/>
<dbReference type="EMBL" id="BDEQ01000001">
    <property type="protein sequence ID" value="GAT94693.1"/>
    <property type="molecule type" value="Genomic_DNA"/>
</dbReference>
<name>A0A5K1VA76_ENTHI</name>
<organism evidence="1 2">
    <name type="scientific">Entamoeba histolytica</name>
    <dbReference type="NCBI Taxonomy" id="5759"/>
    <lineage>
        <taxon>Eukaryota</taxon>
        <taxon>Amoebozoa</taxon>
        <taxon>Evosea</taxon>
        <taxon>Archamoebae</taxon>
        <taxon>Mastigamoebida</taxon>
        <taxon>Entamoebidae</taxon>
        <taxon>Entamoeba</taxon>
    </lineage>
</organism>
<dbReference type="VEuPathDB" id="AmoebaDB:EHI8A_001060"/>
<dbReference type="VEuPathDB" id="AmoebaDB:EHI7A_002610"/>
<dbReference type="VEuPathDB" id="AmoebaDB:EHI5A_011150"/>
<sequence>MALPPSRANPAVIQFASKQSIPQQPKQIIAPSLIKRNPTQPVLKPLVQNGNTSTAEEGIIMKNSYILQPNRIIGSDFLTRPILLQLLRKVLYTENPDQPLFLGEGVSEIMSSTAYEKLWYIITRIGKAAETRISPGEGLKVNYLQTNTDEIRKELNVKDEKKPKEIHRDGKRIRISMTDVMFCKKFLPERSLHRYETKKYKSGK</sequence>
<comment type="caution">
    <text evidence="1">The sequence shown here is derived from an EMBL/GenBank/DDBJ whole genome shotgun (WGS) entry which is preliminary data.</text>
</comment>
<reference evidence="1 2" key="1">
    <citation type="submission" date="2016-05" db="EMBL/GenBank/DDBJ databases">
        <title>First whole genome sequencing of Entamoeba histolytica HM1:IMSS-clone-6.</title>
        <authorList>
            <person name="Mukherjee Avik.K."/>
            <person name="Izumyama S."/>
            <person name="Nakada-Tsukui K."/>
            <person name="Nozaki T."/>
        </authorList>
    </citation>
    <scope>NUCLEOTIDE SEQUENCE [LARGE SCALE GENOMIC DNA]</scope>
    <source>
        <strain evidence="1 2">HM1:IMSS clone 6</strain>
    </source>
</reference>
<accession>A0A5K1VA76</accession>
<dbReference type="OMA" id="YVITRIG"/>